<comment type="caution">
    <text evidence="4">The sequence shown here is derived from an EMBL/GenBank/DDBJ whole genome shotgun (WGS) entry which is preliminary data.</text>
</comment>
<keyword evidence="1" id="KW-0812">Transmembrane</keyword>
<dbReference type="EMBL" id="DPRK01000183">
    <property type="protein sequence ID" value="HCY82144.1"/>
    <property type="molecule type" value="Genomic_DNA"/>
</dbReference>
<evidence type="ECO:0000259" key="3">
    <source>
        <dbReference type="Pfam" id="PF16344"/>
    </source>
</evidence>
<organism evidence="4 5">
    <name type="scientific">Xanthomarina gelatinilytica</name>
    <dbReference type="NCBI Taxonomy" id="1137281"/>
    <lineage>
        <taxon>Bacteria</taxon>
        <taxon>Pseudomonadati</taxon>
        <taxon>Bacteroidota</taxon>
        <taxon>Flavobacteriia</taxon>
        <taxon>Flavobacteriales</taxon>
        <taxon>Flavobacteriaceae</taxon>
        <taxon>Xanthomarina</taxon>
    </lineage>
</organism>
<sequence length="300" mass="34204">MTKDKLIQKWLQDDLNPQELEAFKALEDYDALMKLSEGLKHFKAPKFDEKGVFEQISKTISQKPVQKPKTSWLKPVLRIAALLAICFSVYYYTTTLTTDVSTLTAEKTTITLPDHSEVTLNAKSQISYKKKQWKDTRKLTLEGEAYFKVEKGSKFSVETSFGTITVLGTQFLVENRNGIFEVICYEGSVKVTSGIADKILKPGDQFLVLDGKLITKEKEESSAPAWLQNESVLKSMPYKYVLNELERQYQVRFDAQNINSNRLFTGRFVHNDLNLALKAITIPLNIEYTTKNGLIVLHDK</sequence>
<evidence type="ECO:0000256" key="1">
    <source>
        <dbReference type="SAM" id="Phobius"/>
    </source>
</evidence>
<reference evidence="4 5" key="1">
    <citation type="journal article" date="2018" name="Nat. Biotechnol.">
        <title>A standardized bacterial taxonomy based on genome phylogeny substantially revises the tree of life.</title>
        <authorList>
            <person name="Parks D.H."/>
            <person name="Chuvochina M."/>
            <person name="Waite D.W."/>
            <person name="Rinke C."/>
            <person name="Skarshewski A."/>
            <person name="Chaumeil P.A."/>
            <person name="Hugenholtz P."/>
        </authorList>
    </citation>
    <scope>NUCLEOTIDE SEQUENCE [LARGE SCALE GENOMIC DNA]</scope>
    <source>
        <strain evidence="4">UBA10227</strain>
    </source>
</reference>
<feature type="transmembrane region" description="Helical" evidence="1">
    <location>
        <begin position="76"/>
        <end position="93"/>
    </location>
</feature>
<dbReference type="InterPro" id="IPR032508">
    <property type="entry name" value="FecR_C"/>
</dbReference>
<proteinExistence type="predicted"/>
<dbReference type="Gene3D" id="2.60.120.1440">
    <property type="match status" value="1"/>
</dbReference>
<evidence type="ECO:0000313" key="5">
    <source>
        <dbReference type="Proteomes" id="UP000263268"/>
    </source>
</evidence>
<evidence type="ECO:0000313" key="4">
    <source>
        <dbReference type="EMBL" id="HCY82144.1"/>
    </source>
</evidence>
<dbReference type="Pfam" id="PF16344">
    <property type="entry name" value="FecR_C"/>
    <property type="match status" value="1"/>
</dbReference>
<feature type="domain" description="FecR protein" evidence="2">
    <location>
        <begin position="99"/>
        <end position="190"/>
    </location>
</feature>
<protein>
    <submittedName>
        <fullName evidence="4">Anti-sigma factor</fullName>
    </submittedName>
</protein>
<dbReference type="Gene3D" id="3.55.50.30">
    <property type="match status" value="1"/>
</dbReference>
<evidence type="ECO:0000259" key="2">
    <source>
        <dbReference type="Pfam" id="PF04773"/>
    </source>
</evidence>
<dbReference type="PIRSF" id="PIRSF018266">
    <property type="entry name" value="FecR"/>
    <property type="match status" value="1"/>
</dbReference>
<dbReference type="InterPro" id="IPR012373">
    <property type="entry name" value="Ferrdict_sens_TM"/>
</dbReference>
<dbReference type="InterPro" id="IPR006860">
    <property type="entry name" value="FecR"/>
</dbReference>
<gene>
    <name evidence="4" type="ORF">DHV22_11335</name>
</gene>
<keyword evidence="1" id="KW-1133">Transmembrane helix</keyword>
<dbReference type="AlphaFoldDB" id="A0A3D6BTD5"/>
<dbReference type="PANTHER" id="PTHR30273">
    <property type="entry name" value="PERIPLASMIC SIGNAL SENSOR AND SIGMA FACTOR ACTIVATOR FECR-RELATED"/>
    <property type="match status" value="1"/>
</dbReference>
<feature type="domain" description="Protein FecR C-terminal" evidence="3">
    <location>
        <begin position="232"/>
        <end position="295"/>
    </location>
</feature>
<dbReference type="GO" id="GO:0016989">
    <property type="term" value="F:sigma factor antagonist activity"/>
    <property type="evidence" value="ECO:0007669"/>
    <property type="project" value="TreeGrafter"/>
</dbReference>
<keyword evidence="1" id="KW-0472">Membrane</keyword>
<dbReference type="Pfam" id="PF04773">
    <property type="entry name" value="FecR"/>
    <property type="match status" value="1"/>
</dbReference>
<name>A0A3D6BTD5_9FLAO</name>
<dbReference type="Proteomes" id="UP000263268">
    <property type="component" value="Unassembled WGS sequence"/>
</dbReference>
<accession>A0A3D6BTD5</accession>
<dbReference type="PANTHER" id="PTHR30273:SF2">
    <property type="entry name" value="PROTEIN FECR"/>
    <property type="match status" value="1"/>
</dbReference>